<protein>
    <submittedName>
        <fullName evidence="1">Uncharacterized protein</fullName>
    </submittedName>
</protein>
<dbReference type="EMBL" id="VCIA01000001">
    <property type="protein sequence ID" value="TMN21924.1"/>
    <property type="molecule type" value="Genomic_DNA"/>
</dbReference>
<comment type="caution">
    <text evidence="1">The sequence shown here is derived from an EMBL/GenBank/DDBJ whole genome shotgun (WGS) entry which is preliminary data.</text>
</comment>
<dbReference type="RefSeq" id="WP_138602802.1">
    <property type="nucleotide sequence ID" value="NZ_VCIA01000001.1"/>
</dbReference>
<reference evidence="1 2" key="1">
    <citation type="submission" date="2019-05" db="EMBL/GenBank/DDBJ databases">
        <title>Genomic analysis of Lentibacillus sp. NKC220-2.</title>
        <authorList>
            <person name="Oh Y.J."/>
        </authorList>
    </citation>
    <scope>NUCLEOTIDE SEQUENCE [LARGE SCALE GENOMIC DNA]</scope>
    <source>
        <strain evidence="1 2">NKC220-2</strain>
    </source>
</reference>
<sequence length="110" mass="12576">MAMPGLQRAVEAKVIKKQLHLSHKKKSPTDSFFSIGLPSCQELLFDKNREVTGTGPSFKFPFYVEEKLRDNVHALAQQLNLPTAYRIYIKQSLHSEGCCITFKNMDNFLN</sequence>
<accession>A0A5S3QJ30</accession>
<organism evidence="1 2">
    <name type="scientific">Lentibacillus cibarius</name>
    <dbReference type="NCBI Taxonomy" id="2583219"/>
    <lineage>
        <taxon>Bacteria</taxon>
        <taxon>Bacillati</taxon>
        <taxon>Bacillota</taxon>
        <taxon>Bacilli</taxon>
        <taxon>Bacillales</taxon>
        <taxon>Bacillaceae</taxon>
        <taxon>Lentibacillus</taxon>
    </lineage>
</organism>
<name>A0A5S3QJ30_9BACI</name>
<dbReference type="Proteomes" id="UP000306980">
    <property type="component" value="Unassembled WGS sequence"/>
</dbReference>
<evidence type="ECO:0000313" key="1">
    <source>
        <dbReference type="EMBL" id="TMN21924.1"/>
    </source>
</evidence>
<proteinExistence type="predicted"/>
<gene>
    <name evidence="1" type="ORF">FFL34_07190</name>
</gene>
<evidence type="ECO:0000313" key="2">
    <source>
        <dbReference type="Proteomes" id="UP000306980"/>
    </source>
</evidence>
<dbReference type="AlphaFoldDB" id="A0A5S3QJ30"/>